<feature type="region of interest" description="Disordered" evidence="4">
    <location>
        <begin position="405"/>
        <end position="463"/>
    </location>
</feature>
<feature type="compositionally biased region" description="Polar residues" evidence="4">
    <location>
        <begin position="441"/>
        <end position="451"/>
    </location>
</feature>
<gene>
    <name evidence="6" type="ORF">SSX86_024690</name>
</gene>
<dbReference type="Proteomes" id="UP001408789">
    <property type="component" value="Unassembled WGS sequence"/>
</dbReference>
<keyword evidence="2" id="KW-0863">Zinc-finger</keyword>
<dbReference type="InterPro" id="IPR013083">
    <property type="entry name" value="Znf_RING/FYVE/PHD"/>
</dbReference>
<keyword evidence="1" id="KW-0479">Metal-binding</keyword>
<evidence type="ECO:0000313" key="6">
    <source>
        <dbReference type="EMBL" id="KAK9053616.1"/>
    </source>
</evidence>
<evidence type="ECO:0000313" key="7">
    <source>
        <dbReference type="Proteomes" id="UP001408789"/>
    </source>
</evidence>
<organism evidence="6 7">
    <name type="scientific">Deinandra increscens subsp. villosa</name>
    <dbReference type="NCBI Taxonomy" id="3103831"/>
    <lineage>
        <taxon>Eukaryota</taxon>
        <taxon>Viridiplantae</taxon>
        <taxon>Streptophyta</taxon>
        <taxon>Embryophyta</taxon>
        <taxon>Tracheophyta</taxon>
        <taxon>Spermatophyta</taxon>
        <taxon>Magnoliopsida</taxon>
        <taxon>eudicotyledons</taxon>
        <taxon>Gunneridae</taxon>
        <taxon>Pentapetalae</taxon>
        <taxon>asterids</taxon>
        <taxon>campanulids</taxon>
        <taxon>Asterales</taxon>
        <taxon>Asteraceae</taxon>
        <taxon>Asteroideae</taxon>
        <taxon>Heliantheae alliance</taxon>
        <taxon>Madieae</taxon>
        <taxon>Madiinae</taxon>
        <taxon>Deinandra</taxon>
    </lineage>
</organism>
<dbReference type="InterPro" id="IPR011011">
    <property type="entry name" value="Znf_FYVE_PHD"/>
</dbReference>
<feature type="region of interest" description="Disordered" evidence="4">
    <location>
        <begin position="179"/>
        <end position="210"/>
    </location>
</feature>
<dbReference type="Gene3D" id="1.10.246.220">
    <property type="match status" value="1"/>
</dbReference>
<dbReference type="PANTHER" id="PTHR47863">
    <property type="entry name" value="RING/FYVE/PHD ZINC FINGER SUPERFAMILY PROTEIN"/>
    <property type="match status" value="1"/>
</dbReference>
<dbReference type="SUPFAM" id="SSF46689">
    <property type="entry name" value="Homeodomain-like"/>
    <property type="match status" value="1"/>
</dbReference>
<evidence type="ECO:0000256" key="2">
    <source>
        <dbReference type="ARBA" id="ARBA00022771"/>
    </source>
</evidence>
<keyword evidence="7" id="KW-1185">Reference proteome</keyword>
<dbReference type="EMBL" id="JBCNJP010000025">
    <property type="protein sequence ID" value="KAK9053616.1"/>
    <property type="molecule type" value="Genomic_DNA"/>
</dbReference>
<sequence length="542" mass="60964">MVIKLSSDATAMAWNWVIESIAGCKQVDSSTLAGLVEKAPAISVDMGKNAKEMVSLRILDSLFLQENEDAVDSDSDRNAKISVDPSEHCEDILHKILEETSEPITELERRKWNIRPFIIHKTASLPKTPAQKFKEALLEGSHPTLETLKEMSKLGGAEVPKNKIPDSKGDMLFLKTENENSELQESPLQKSDHVEDSNRGITGDIGRKEHEITIEPSVKDLEEHTLTDHVEHVKSKNLEQSCDHANIDHGQQQRPGDDDHDHHHDHEMTDIAAKKEAFLSSQCTLSQDFIETIDFTEIFVCMKCNKGGQLLVCSSDACPFRVHESCLDSASTFDGNEIFFCPFCSYSHAISKYLEVKKRVSLARKDLHAFFSSGVKHTTNVSSTTRACLDENILTQIGATGEKVKLNGNENAKSRGSDRAPAHSCHQTTRQSHMAKLPSNGKGSPGTSTCSHSKRTRKQELQYTSPTITLARRMKLYWDKAEEEMLKEGMQRFSCADDKRIPWTKILDFGRNVFDKSRNTIDLKDKWRNMCKENPAIKKQKL</sequence>
<dbReference type="SUPFAM" id="SSF57903">
    <property type="entry name" value="FYVE/PHD zinc finger"/>
    <property type="match status" value="1"/>
</dbReference>
<protein>
    <recommendedName>
        <fullName evidence="5">Zinc finger PHD-type domain-containing protein</fullName>
    </recommendedName>
</protein>
<proteinExistence type="predicted"/>
<evidence type="ECO:0000256" key="3">
    <source>
        <dbReference type="ARBA" id="ARBA00022833"/>
    </source>
</evidence>
<dbReference type="InterPro" id="IPR001965">
    <property type="entry name" value="Znf_PHD"/>
</dbReference>
<dbReference type="SMART" id="SM00249">
    <property type="entry name" value="PHD"/>
    <property type="match status" value="1"/>
</dbReference>
<dbReference type="CDD" id="cd11660">
    <property type="entry name" value="SANT_TRF"/>
    <property type="match status" value="1"/>
</dbReference>
<dbReference type="InterPro" id="IPR009057">
    <property type="entry name" value="Homeodomain-like_sf"/>
</dbReference>
<evidence type="ECO:0000256" key="1">
    <source>
        <dbReference type="ARBA" id="ARBA00022723"/>
    </source>
</evidence>
<evidence type="ECO:0000256" key="4">
    <source>
        <dbReference type="SAM" id="MobiDB-lite"/>
    </source>
</evidence>
<dbReference type="AlphaFoldDB" id="A0AAP0CCU3"/>
<feature type="domain" description="Zinc finger PHD-type" evidence="5">
    <location>
        <begin position="300"/>
        <end position="345"/>
    </location>
</feature>
<feature type="compositionally biased region" description="Basic and acidic residues" evidence="4">
    <location>
        <begin position="412"/>
        <end position="421"/>
    </location>
</feature>
<reference evidence="6 7" key="1">
    <citation type="submission" date="2024-04" db="EMBL/GenBank/DDBJ databases">
        <title>The reference genome of an endangered Asteraceae, Deinandra increscens subsp. villosa, native to the Central Coast of California.</title>
        <authorList>
            <person name="Guilliams M."/>
            <person name="Hasenstab-Lehman K."/>
            <person name="Meyer R."/>
            <person name="Mcevoy S."/>
        </authorList>
    </citation>
    <scope>NUCLEOTIDE SEQUENCE [LARGE SCALE GENOMIC DNA]</scope>
    <source>
        <tissue evidence="6">Leaf</tissue>
    </source>
</reference>
<dbReference type="GO" id="GO:0008270">
    <property type="term" value="F:zinc ion binding"/>
    <property type="evidence" value="ECO:0007669"/>
    <property type="project" value="UniProtKB-KW"/>
</dbReference>
<accession>A0AAP0CCU3</accession>
<name>A0AAP0CCU3_9ASTR</name>
<comment type="caution">
    <text evidence="6">The sequence shown here is derived from an EMBL/GenBank/DDBJ whole genome shotgun (WGS) entry which is preliminary data.</text>
</comment>
<dbReference type="PANTHER" id="PTHR47863:SF4">
    <property type="entry name" value="RING_FYVE_PHD ZINC FINGER SUPERFAMILY PROTEIN"/>
    <property type="match status" value="1"/>
</dbReference>
<dbReference type="Gene3D" id="3.30.40.10">
    <property type="entry name" value="Zinc/RING finger domain, C3HC4 (zinc finger)"/>
    <property type="match status" value="1"/>
</dbReference>
<keyword evidence="3" id="KW-0862">Zinc</keyword>
<evidence type="ECO:0000259" key="5">
    <source>
        <dbReference type="SMART" id="SM00249"/>
    </source>
</evidence>